<dbReference type="InterPro" id="IPR045006">
    <property type="entry name" value="CHLI-like"/>
</dbReference>
<proteinExistence type="inferred from homology"/>
<dbReference type="Pfam" id="PF01078">
    <property type="entry name" value="Mg_chelatase"/>
    <property type="match status" value="1"/>
</dbReference>
<gene>
    <name evidence="3" type="ORF">IAB63_00955</name>
</gene>
<dbReference type="InterPro" id="IPR000523">
    <property type="entry name" value="Mg_chelatse_chII-like_cat_dom"/>
</dbReference>
<dbReference type="InterPro" id="IPR003593">
    <property type="entry name" value="AAA+_ATPase"/>
</dbReference>
<dbReference type="InterPro" id="IPR027417">
    <property type="entry name" value="P-loop_NTPase"/>
</dbReference>
<dbReference type="PANTHER" id="PTHR32039">
    <property type="entry name" value="MAGNESIUM-CHELATASE SUBUNIT CHLI"/>
    <property type="match status" value="1"/>
</dbReference>
<evidence type="ECO:0000259" key="2">
    <source>
        <dbReference type="SMART" id="SM00382"/>
    </source>
</evidence>
<organism evidence="3 4">
    <name type="scientific">Candidatus Onthocola gallistercoris</name>
    <dbReference type="NCBI Taxonomy" id="2840876"/>
    <lineage>
        <taxon>Bacteria</taxon>
        <taxon>Bacillati</taxon>
        <taxon>Bacillota</taxon>
        <taxon>Bacilli</taxon>
        <taxon>Candidatus Onthocola</taxon>
    </lineage>
</organism>
<dbReference type="InterPro" id="IPR004482">
    <property type="entry name" value="Mg_chelat-rel"/>
</dbReference>
<dbReference type="InterPro" id="IPR020568">
    <property type="entry name" value="Ribosomal_Su5_D2-typ_SF"/>
</dbReference>
<feature type="domain" description="AAA+ ATPase" evidence="2">
    <location>
        <begin position="217"/>
        <end position="382"/>
    </location>
</feature>
<dbReference type="Gene3D" id="3.40.50.300">
    <property type="entry name" value="P-loop containing nucleotide triphosphate hydrolases"/>
    <property type="match status" value="1"/>
</dbReference>
<dbReference type="AlphaFoldDB" id="A0A9D1KV49"/>
<dbReference type="SUPFAM" id="SSF52540">
    <property type="entry name" value="P-loop containing nucleoside triphosphate hydrolases"/>
    <property type="match status" value="1"/>
</dbReference>
<comment type="similarity">
    <text evidence="1">Belongs to the Mg-chelatase subunits D/I family. ComM subfamily.</text>
</comment>
<dbReference type="NCBIfam" id="TIGR00368">
    <property type="entry name" value="YifB family Mg chelatase-like AAA ATPase"/>
    <property type="match status" value="1"/>
</dbReference>
<protein>
    <submittedName>
        <fullName evidence="3">YifB family Mg chelatase-like AAA ATPase</fullName>
    </submittedName>
</protein>
<dbReference type="Pfam" id="PF13335">
    <property type="entry name" value="Mg_chelatase_C"/>
    <property type="match status" value="1"/>
</dbReference>
<dbReference type="Proteomes" id="UP000824164">
    <property type="component" value="Unassembled WGS sequence"/>
</dbReference>
<sequence>MFCRVHGAFCSGINGRLIQVEADVSDGLPVFQIIGELAGEVREAAPRVRTALRNTGYRIPAKRITVNLSPADVRKTGTGFDLPISIAILCCLDYISHVVTEKKVLIGELSLNGEILPVRGVLPMVEQSAREGMEVCLVPEDNLDEALLVRGICVIGVRHLKDAVAALFKPRERLEEEQRRYSQRSFDSEDPVNPYPDFADMMGQQPLKRCGMIAAAGWHHLLIVGPPGTGKTMAARRIAGILPPMDREEQMEVTKIYSVAGKWKDRKKLMGLRPFRNPHHTISEKALIGGMASPRPGEVSLAHKGVLFLDELTEYKRSALEAMREILEMRETVVNRLQEDCCFPADILLVAAMNPCPCGYYPDRRRCMCSSSQIRRYMGKLSHAFLDRMDLCISAQRMSSDALREDGYTSDFMREAVLKAVQIQEERFSGKGIRFNGQMEDDLIDEFCILDRETKRLMGEAYDRLHLSFRSCRKVLKVARTIADLERSEVIQAEHLAEALCYRYTEGVYGEFQDTDGFRP</sequence>
<dbReference type="Pfam" id="PF13541">
    <property type="entry name" value="ChlI"/>
    <property type="match status" value="1"/>
</dbReference>
<dbReference type="PANTHER" id="PTHR32039:SF7">
    <property type="entry name" value="COMPETENCE PROTEIN COMM"/>
    <property type="match status" value="1"/>
</dbReference>
<dbReference type="SMART" id="SM00382">
    <property type="entry name" value="AAA"/>
    <property type="match status" value="1"/>
</dbReference>
<dbReference type="SUPFAM" id="SSF54211">
    <property type="entry name" value="Ribosomal protein S5 domain 2-like"/>
    <property type="match status" value="1"/>
</dbReference>
<dbReference type="InterPro" id="IPR014721">
    <property type="entry name" value="Ribsml_uS5_D2-typ_fold_subgr"/>
</dbReference>
<dbReference type="Gene3D" id="3.30.230.10">
    <property type="match status" value="1"/>
</dbReference>
<evidence type="ECO:0000313" key="4">
    <source>
        <dbReference type="Proteomes" id="UP000824164"/>
    </source>
</evidence>
<comment type="caution">
    <text evidence="3">The sequence shown here is derived from an EMBL/GenBank/DDBJ whole genome shotgun (WGS) entry which is preliminary data.</text>
</comment>
<reference evidence="3" key="1">
    <citation type="submission" date="2020-10" db="EMBL/GenBank/DDBJ databases">
        <authorList>
            <person name="Gilroy R."/>
        </authorList>
    </citation>
    <scope>NUCLEOTIDE SEQUENCE</scope>
    <source>
        <strain evidence="3">CHK187-14744</strain>
    </source>
</reference>
<evidence type="ECO:0000256" key="1">
    <source>
        <dbReference type="ARBA" id="ARBA00006354"/>
    </source>
</evidence>
<name>A0A9D1KV49_9FIRM</name>
<reference evidence="3" key="2">
    <citation type="journal article" date="2021" name="PeerJ">
        <title>Extensive microbial diversity within the chicken gut microbiome revealed by metagenomics and culture.</title>
        <authorList>
            <person name="Gilroy R."/>
            <person name="Ravi A."/>
            <person name="Getino M."/>
            <person name="Pursley I."/>
            <person name="Horton D.L."/>
            <person name="Alikhan N.F."/>
            <person name="Baker D."/>
            <person name="Gharbi K."/>
            <person name="Hall N."/>
            <person name="Watson M."/>
            <person name="Adriaenssens E.M."/>
            <person name="Foster-Nyarko E."/>
            <person name="Jarju S."/>
            <person name="Secka A."/>
            <person name="Antonio M."/>
            <person name="Oren A."/>
            <person name="Chaudhuri R.R."/>
            <person name="La Ragione R."/>
            <person name="Hildebrand F."/>
            <person name="Pallen M.J."/>
        </authorList>
    </citation>
    <scope>NUCLEOTIDE SEQUENCE</scope>
    <source>
        <strain evidence="3">CHK187-14744</strain>
    </source>
</reference>
<dbReference type="GO" id="GO:0005524">
    <property type="term" value="F:ATP binding"/>
    <property type="evidence" value="ECO:0007669"/>
    <property type="project" value="InterPro"/>
</dbReference>
<accession>A0A9D1KV49</accession>
<dbReference type="InterPro" id="IPR025158">
    <property type="entry name" value="Mg_chelat-rel_C"/>
</dbReference>
<dbReference type="CDD" id="cd00009">
    <property type="entry name" value="AAA"/>
    <property type="match status" value="1"/>
</dbReference>
<dbReference type="PRINTS" id="PR00830">
    <property type="entry name" value="ENDOLAPTASE"/>
</dbReference>
<dbReference type="EMBL" id="DVLT01000004">
    <property type="protein sequence ID" value="HIU01806.1"/>
    <property type="molecule type" value="Genomic_DNA"/>
</dbReference>
<evidence type="ECO:0000313" key="3">
    <source>
        <dbReference type="EMBL" id="HIU01806.1"/>
    </source>
</evidence>